<gene>
    <name evidence="2" type="ORF">BLNAU_3549</name>
</gene>
<feature type="compositionally biased region" description="Polar residues" evidence="1">
    <location>
        <begin position="162"/>
        <end position="180"/>
    </location>
</feature>
<evidence type="ECO:0000256" key="1">
    <source>
        <dbReference type="SAM" id="MobiDB-lite"/>
    </source>
</evidence>
<evidence type="ECO:0000313" key="2">
    <source>
        <dbReference type="EMBL" id="KAK2961428.1"/>
    </source>
</evidence>
<reference evidence="2 3" key="1">
    <citation type="journal article" date="2022" name="bioRxiv">
        <title>Genomics of Preaxostyla Flagellates Illuminates Evolutionary Transitions and the Path Towards Mitochondrial Loss.</title>
        <authorList>
            <person name="Novak L.V.F."/>
            <person name="Treitli S.C."/>
            <person name="Pyrih J."/>
            <person name="Halakuc P."/>
            <person name="Pipaliya S.V."/>
            <person name="Vacek V."/>
            <person name="Brzon O."/>
            <person name="Soukal P."/>
            <person name="Eme L."/>
            <person name="Dacks J.B."/>
            <person name="Karnkowska A."/>
            <person name="Elias M."/>
            <person name="Hampl V."/>
        </authorList>
    </citation>
    <scope>NUCLEOTIDE SEQUENCE [LARGE SCALE GENOMIC DNA]</scope>
    <source>
        <strain evidence="2">NAU3</strain>
        <tissue evidence="2">Gut</tissue>
    </source>
</reference>
<feature type="region of interest" description="Disordered" evidence="1">
    <location>
        <begin position="34"/>
        <end position="203"/>
    </location>
</feature>
<protein>
    <submittedName>
        <fullName evidence="2">Uncharacterized protein</fullName>
    </submittedName>
</protein>
<dbReference type="Proteomes" id="UP001281761">
    <property type="component" value="Unassembled WGS sequence"/>
</dbReference>
<proteinExistence type="predicted"/>
<keyword evidence="3" id="KW-1185">Reference proteome</keyword>
<sequence length="203" mass="22373">MRDSYQVPDVQKLLDTRPAGMSIAEDRNRVIQTGGANLRSSDRPDIILPPVPSGSGRMGRARRQRTDDSPPQWTVPTERPSTPPRHFPEPVRHTSASPVVSQPLLQPITQTTPNTITINPHPSEPSASSLSPPLPTRKPIPRTSHPPTPPPTRKKMRKQETTTHSGSSQRGHPSSANSSFPHPPPRPSEEEQIFFDDIRNGNS</sequence>
<comment type="caution">
    <text evidence="2">The sequence shown here is derived from an EMBL/GenBank/DDBJ whole genome shotgun (WGS) entry which is preliminary data.</text>
</comment>
<organism evidence="2 3">
    <name type="scientific">Blattamonas nauphoetae</name>
    <dbReference type="NCBI Taxonomy" id="2049346"/>
    <lineage>
        <taxon>Eukaryota</taxon>
        <taxon>Metamonada</taxon>
        <taxon>Preaxostyla</taxon>
        <taxon>Oxymonadida</taxon>
        <taxon>Blattamonas</taxon>
    </lineage>
</organism>
<feature type="region of interest" description="Disordered" evidence="1">
    <location>
        <begin position="1"/>
        <end position="22"/>
    </location>
</feature>
<accession>A0ABQ9YCC6</accession>
<feature type="compositionally biased region" description="Pro residues" evidence="1">
    <location>
        <begin position="132"/>
        <end position="151"/>
    </location>
</feature>
<dbReference type="EMBL" id="JARBJD010000016">
    <property type="protein sequence ID" value="KAK2961428.1"/>
    <property type="molecule type" value="Genomic_DNA"/>
</dbReference>
<evidence type="ECO:0000313" key="3">
    <source>
        <dbReference type="Proteomes" id="UP001281761"/>
    </source>
</evidence>
<name>A0ABQ9YCC6_9EUKA</name>
<feature type="compositionally biased region" description="Low complexity" evidence="1">
    <location>
        <begin position="102"/>
        <end position="131"/>
    </location>
</feature>